<dbReference type="AlphaFoldDB" id="A0A0S8GCB7"/>
<evidence type="ECO:0000313" key="2">
    <source>
        <dbReference type="Proteomes" id="UP000051717"/>
    </source>
</evidence>
<dbReference type="InterPro" id="IPR011044">
    <property type="entry name" value="Quino_amine_DH_bsu"/>
</dbReference>
<dbReference type="Gene3D" id="2.130.10.10">
    <property type="entry name" value="YVTN repeat-like/Quinoprotein amine dehydrogenase"/>
    <property type="match status" value="1"/>
</dbReference>
<dbReference type="InterPro" id="IPR015943">
    <property type="entry name" value="WD40/YVTN_repeat-like_dom_sf"/>
</dbReference>
<dbReference type="SUPFAM" id="SSF50969">
    <property type="entry name" value="YVTN repeat-like/Quinoprotein amine dehydrogenase"/>
    <property type="match status" value="1"/>
</dbReference>
<sequence length="536" mass="58095">MICLQSRWRRFRSTILISLILVAVWSGAEARATSELYMTGAERSLSLSPDTTGVYTDPFWLNRTLVWGNFILPEEIRGDSCSFHIWARRSDVSGTAHFRATISIDEWDLASFDFYPASNTYQVYELDFPCVVPDSTAGREVGLTITLESQTEGEIRYGEGYESSIEIPAIVVPIPVLSVIDSLAVRSGPRDVAWDEGSSTVWYVDADSEVMIELDPDTGDELTEIPSPCAAPAGLSWDGVSVGGPYLWLSNADSLGGDDTIYKIDIAQGAAVDTFEVSLGWCTGLGWDNVTPGGPYLWCLDLEAEMIFMYQAGEGSLVPMTNAPPPDGDCRPLTVGSGSYWTATVTSDEDTIFTGWPGTTPDRFGMPGGPEDLPVGLALDETSPGGPFLWCADANRRYIYKLSPTPTRVEEGGEGDVPAGPHSCSLELHQNFPNPFGGETTIRFRVATPGSRGPVVPREGTADAGQQVRLAVYNLQGQLVRTLFGHSSGMSGELVARWDGRDVAGRPVGSGVYFVRLSLGSNRGEEHVTRKMVVLK</sequence>
<dbReference type="Gene3D" id="2.60.40.4070">
    <property type="match status" value="1"/>
</dbReference>
<evidence type="ECO:0008006" key="3">
    <source>
        <dbReference type="Google" id="ProtNLM"/>
    </source>
</evidence>
<dbReference type="Proteomes" id="UP000051717">
    <property type="component" value="Unassembled WGS sequence"/>
</dbReference>
<organism evidence="1 2">
    <name type="scientific">candidate division TA06 bacterium SM23_40</name>
    <dbReference type="NCBI Taxonomy" id="1703774"/>
    <lineage>
        <taxon>Bacteria</taxon>
        <taxon>Bacteria division TA06</taxon>
    </lineage>
</organism>
<accession>A0A0S8GCB7</accession>
<name>A0A0S8GCB7_UNCT6</name>
<gene>
    <name evidence="1" type="ORF">AMJ82_03785</name>
</gene>
<protein>
    <recommendedName>
        <fullName evidence="3">FlgD Ig-like domain-containing protein</fullName>
    </recommendedName>
</protein>
<reference evidence="1 2" key="1">
    <citation type="journal article" date="2015" name="Microbiome">
        <title>Genomic resolution of linkages in carbon, nitrogen, and sulfur cycling among widespread estuary sediment bacteria.</title>
        <authorList>
            <person name="Baker B.J."/>
            <person name="Lazar C.S."/>
            <person name="Teske A.P."/>
            <person name="Dick G.J."/>
        </authorList>
    </citation>
    <scope>NUCLEOTIDE SEQUENCE [LARGE SCALE GENOMIC DNA]</scope>
    <source>
        <strain evidence="1">SM23_40</strain>
    </source>
</reference>
<evidence type="ECO:0000313" key="1">
    <source>
        <dbReference type="EMBL" id="KPK70178.1"/>
    </source>
</evidence>
<comment type="caution">
    <text evidence="1">The sequence shown here is derived from an EMBL/GenBank/DDBJ whole genome shotgun (WGS) entry which is preliminary data.</text>
</comment>
<proteinExistence type="predicted"/>
<dbReference type="EMBL" id="LJUI01000020">
    <property type="protein sequence ID" value="KPK70178.1"/>
    <property type="molecule type" value="Genomic_DNA"/>
</dbReference>